<organism evidence="1 2">
    <name type="scientific">Bacillus fungorum</name>
    <dbReference type="NCBI Taxonomy" id="2039284"/>
    <lineage>
        <taxon>Bacteria</taxon>
        <taxon>Bacillati</taxon>
        <taxon>Bacillota</taxon>
        <taxon>Bacilli</taxon>
        <taxon>Bacillales</taxon>
        <taxon>Bacillaceae</taxon>
        <taxon>Bacillus</taxon>
    </lineage>
</organism>
<dbReference type="AlphaFoldDB" id="A0A2G6Q6K9"/>
<accession>A0A2G6Q6K9</accession>
<evidence type="ECO:0000313" key="1">
    <source>
        <dbReference type="EMBL" id="PIE92466.1"/>
    </source>
</evidence>
<dbReference type="EMBL" id="NWUW01000032">
    <property type="protein sequence ID" value="PIE92466.1"/>
    <property type="molecule type" value="Genomic_DNA"/>
</dbReference>
<evidence type="ECO:0000313" key="2">
    <source>
        <dbReference type="Proteomes" id="UP000228484"/>
    </source>
</evidence>
<protein>
    <submittedName>
        <fullName evidence="1">Uncharacterized protein</fullName>
    </submittedName>
</protein>
<dbReference type="Proteomes" id="UP000228484">
    <property type="component" value="Unassembled WGS sequence"/>
</dbReference>
<proteinExistence type="predicted"/>
<name>A0A2G6Q6K9_9BACI</name>
<comment type="caution">
    <text evidence="1">The sequence shown here is derived from an EMBL/GenBank/DDBJ whole genome shotgun (WGS) entry which is preliminary data.</text>
</comment>
<keyword evidence="2" id="KW-1185">Reference proteome</keyword>
<gene>
    <name evidence="1" type="ORF">CO726_26300</name>
</gene>
<reference evidence="1 2" key="1">
    <citation type="submission" date="2017-09" db="EMBL/GenBank/DDBJ databases">
        <title>Biocontrol bacteria screening and application from spent mushroom substrate.</title>
        <authorList>
            <person name="Sun X."/>
        </authorList>
    </citation>
    <scope>NUCLEOTIDE SEQUENCE [LARGE SCALE GENOMIC DNA]</scope>
    <source>
        <strain evidence="1 2">100374</strain>
    </source>
</reference>
<dbReference type="RefSeq" id="WP_099686228.1">
    <property type="nucleotide sequence ID" value="NZ_NWUW01000032.1"/>
</dbReference>
<sequence length="60" mass="6899">MLGCSDESGNKNVNEVQHKNERRSFKISFCSFGVERGYLILSIRSSTGNKKSVMKQVTWW</sequence>